<dbReference type="EMBL" id="AP024446">
    <property type="protein sequence ID" value="BCS24970.1"/>
    <property type="molecule type" value="Genomic_DNA"/>
</dbReference>
<evidence type="ECO:0000313" key="2">
    <source>
        <dbReference type="Proteomes" id="UP000654913"/>
    </source>
</evidence>
<sequence length="284" mass="32184">MQTKDDKGNIIHQKEILEIEPRPGGKMGKKNIHYDAATGKWEGPLDYNEFIQRLDGKETGPDVTNMPKLKAPEGVDDLERAVKELIDDRRTAQLKIGLINERIGQSGGRGNMVAGAAGAQLRDDGKYQTLMSALNDQLVKWRRSNDYDKIKARDTAMKALTDRVVQLRIEDGYRFMVDYFTLDKHLGLGDKIVLDKDQKSLVPGGPDYDRLNLGETWKQHKKEVSAAIKKSTNGEVVIKRSKDFVEWVTDFGDPNGRFARETKASPSHFITLQMWRSINEMHPC</sequence>
<organism evidence="1 2">
    <name type="scientific">Aspergillus puulaauensis</name>
    <dbReference type="NCBI Taxonomy" id="1220207"/>
    <lineage>
        <taxon>Eukaryota</taxon>
        <taxon>Fungi</taxon>
        <taxon>Dikarya</taxon>
        <taxon>Ascomycota</taxon>
        <taxon>Pezizomycotina</taxon>
        <taxon>Eurotiomycetes</taxon>
        <taxon>Eurotiomycetidae</taxon>
        <taxon>Eurotiales</taxon>
        <taxon>Aspergillaceae</taxon>
        <taxon>Aspergillus</taxon>
    </lineage>
</organism>
<dbReference type="KEGG" id="apuu:APUU_41414A"/>
<name>A0A7R8APV0_9EURO</name>
<gene>
    <name evidence="1" type="ORF">APUU_41414A</name>
</gene>
<dbReference type="GeneID" id="64974975"/>
<protein>
    <submittedName>
        <fullName evidence="1">Uncharacterized protein</fullName>
    </submittedName>
</protein>
<reference evidence="1" key="1">
    <citation type="submission" date="2021-01" db="EMBL/GenBank/DDBJ databases">
        <authorList>
            <consortium name="Aspergillus puulaauensis MK2 genome sequencing consortium"/>
            <person name="Kazuki M."/>
            <person name="Futagami T."/>
        </authorList>
    </citation>
    <scope>NUCLEOTIDE SEQUENCE</scope>
    <source>
        <strain evidence="1">MK2</strain>
    </source>
</reference>
<accession>A0A7R8APV0</accession>
<proteinExistence type="predicted"/>
<dbReference type="AlphaFoldDB" id="A0A7R8APV0"/>
<dbReference type="Proteomes" id="UP000654913">
    <property type="component" value="Chromosome 4"/>
</dbReference>
<dbReference type="OrthoDB" id="4316405at2759"/>
<keyword evidence="2" id="KW-1185">Reference proteome</keyword>
<reference evidence="1" key="2">
    <citation type="submission" date="2021-02" db="EMBL/GenBank/DDBJ databases">
        <title>Aspergillus puulaauensis MK2 genome sequence.</title>
        <authorList>
            <person name="Futagami T."/>
            <person name="Mori K."/>
            <person name="Kadooka C."/>
            <person name="Tanaka T."/>
        </authorList>
    </citation>
    <scope>NUCLEOTIDE SEQUENCE</scope>
    <source>
        <strain evidence="1">MK2</strain>
    </source>
</reference>
<dbReference type="RefSeq" id="XP_041557164.1">
    <property type="nucleotide sequence ID" value="XM_041704593.1"/>
</dbReference>
<evidence type="ECO:0000313" key="1">
    <source>
        <dbReference type="EMBL" id="BCS24970.1"/>
    </source>
</evidence>